<organism evidence="1 2">
    <name type="scientific">Colletotrichum abscissum</name>
    <dbReference type="NCBI Taxonomy" id="1671311"/>
    <lineage>
        <taxon>Eukaryota</taxon>
        <taxon>Fungi</taxon>
        <taxon>Dikarya</taxon>
        <taxon>Ascomycota</taxon>
        <taxon>Pezizomycotina</taxon>
        <taxon>Sordariomycetes</taxon>
        <taxon>Hypocreomycetidae</taxon>
        <taxon>Glomerellales</taxon>
        <taxon>Glomerellaceae</taxon>
        <taxon>Colletotrichum</taxon>
        <taxon>Colletotrichum acutatum species complex</taxon>
    </lineage>
</organism>
<evidence type="ECO:0000313" key="2">
    <source>
        <dbReference type="Proteomes" id="UP001056436"/>
    </source>
</evidence>
<dbReference type="Proteomes" id="UP001056436">
    <property type="component" value="Unassembled WGS sequence"/>
</dbReference>
<protein>
    <submittedName>
        <fullName evidence="1">Uncharacterized protein</fullName>
    </submittedName>
</protein>
<sequence length="22" mass="2646">MRPLLLSLSRSLRLRLFLSFVK</sequence>
<accession>A0A9Q0AVI9</accession>
<evidence type="ECO:0000313" key="1">
    <source>
        <dbReference type="EMBL" id="KAI3537022.1"/>
    </source>
</evidence>
<name>A0A9Q0AVI9_9PEZI</name>
<reference evidence="1" key="1">
    <citation type="submission" date="2019-01" db="EMBL/GenBank/DDBJ databases">
        <title>Colletotrichum abscissum LGMF1257.</title>
        <authorList>
            <person name="Baroncelli R."/>
        </authorList>
    </citation>
    <scope>NUCLEOTIDE SEQUENCE</scope>
    <source>
        <strain evidence="1">Ca142</strain>
    </source>
</reference>
<keyword evidence="2" id="KW-1185">Reference proteome</keyword>
<gene>
    <name evidence="1" type="ORF">CABS02_12296</name>
</gene>
<comment type="caution">
    <text evidence="1">The sequence shown here is derived from an EMBL/GenBank/DDBJ whole genome shotgun (WGS) entry which is preliminary data.</text>
</comment>
<dbReference type="EMBL" id="SDAQ01000118">
    <property type="protein sequence ID" value="KAI3537022.1"/>
    <property type="molecule type" value="Genomic_DNA"/>
</dbReference>
<proteinExistence type="predicted"/>
<dbReference type="AlphaFoldDB" id="A0A9Q0AVI9"/>